<proteinExistence type="inferred from homology"/>
<evidence type="ECO:0000259" key="4">
    <source>
        <dbReference type="Pfam" id="PF01420"/>
    </source>
</evidence>
<dbReference type="PANTHER" id="PTHR30408">
    <property type="entry name" value="TYPE-1 RESTRICTION ENZYME ECOKI SPECIFICITY PROTEIN"/>
    <property type="match status" value="1"/>
</dbReference>
<dbReference type="Gene3D" id="1.10.287.1120">
    <property type="entry name" value="Bipartite methylase S protein"/>
    <property type="match status" value="1"/>
</dbReference>
<name>A0A090Q0Z3_9FLAO</name>
<gene>
    <name evidence="5" type="ORF">JCM19294_1004</name>
</gene>
<dbReference type="Pfam" id="PF01420">
    <property type="entry name" value="Methylase_S"/>
    <property type="match status" value="2"/>
</dbReference>
<keyword evidence="2" id="KW-0680">Restriction system</keyword>
<feature type="domain" description="Type I restriction modification DNA specificity" evidence="4">
    <location>
        <begin position="70"/>
        <end position="209"/>
    </location>
</feature>
<feature type="domain" description="Type I restriction modification DNA specificity" evidence="4">
    <location>
        <begin position="235"/>
        <end position="377"/>
    </location>
</feature>
<dbReference type="EMBL" id="BBML01000003">
    <property type="protein sequence ID" value="GAK96695.1"/>
    <property type="molecule type" value="Genomic_DNA"/>
</dbReference>
<evidence type="ECO:0000256" key="2">
    <source>
        <dbReference type="ARBA" id="ARBA00022747"/>
    </source>
</evidence>
<comment type="caution">
    <text evidence="5">The sequence shown here is derived from an EMBL/GenBank/DDBJ whole genome shotgun (WGS) entry which is preliminary data.</text>
</comment>
<dbReference type="EC" id="3.1.21.3" evidence="5"/>
<dbReference type="GO" id="GO:0009035">
    <property type="term" value="F:type I site-specific deoxyribonuclease activity"/>
    <property type="evidence" value="ECO:0007669"/>
    <property type="project" value="UniProtKB-EC"/>
</dbReference>
<dbReference type="REBASE" id="98136">
    <property type="entry name" value="S.Nul19294ORF1002P"/>
</dbReference>
<dbReference type="PANTHER" id="PTHR30408:SF12">
    <property type="entry name" value="TYPE I RESTRICTION ENZYME MJAVIII SPECIFICITY SUBUNIT"/>
    <property type="match status" value="1"/>
</dbReference>
<dbReference type="Proteomes" id="UP000029221">
    <property type="component" value="Unassembled WGS sequence"/>
</dbReference>
<dbReference type="GO" id="GO:0003677">
    <property type="term" value="F:DNA binding"/>
    <property type="evidence" value="ECO:0007669"/>
    <property type="project" value="UniProtKB-KW"/>
</dbReference>
<dbReference type="InterPro" id="IPR000055">
    <property type="entry name" value="Restrct_endonuc_typeI_TRD"/>
</dbReference>
<organism evidence="5 6">
    <name type="scientific">Nonlabens tegetincola</name>
    <dbReference type="NCBI Taxonomy" id="323273"/>
    <lineage>
        <taxon>Bacteria</taxon>
        <taxon>Pseudomonadati</taxon>
        <taxon>Bacteroidota</taxon>
        <taxon>Flavobacteriia</taxon>
        <taxon>Flavobacteriales</taxon>
        <taxon>Flavobacteriaceae</taxon>
        <taxon>Nonlabens</taxon>
    </lineage>
</organism>
<dbReference type="GO" id="GO:0009307">
    <property type="term" value="P:DNA restriction-modification system"/>
    <property type="evidence" value="ECO:0007669"/>
    <property type="project" value="UniProtKB-KW"/>
</dbReference>
<evidence type="ECO:0000313" key="5">
    <source>
        <dbReference type="EMBL" id="GAK96695.1"/>
    </source>
</evidence>
<reference evidence="5" key="1">
    <citation type="journal article" date="2014" name="Genome Announc.">
        <title>Draft Genome Sequences of Marine Flavobacterium Nonlabens Strains NR17, NR24, NR27, NR32, NR33, and Ara13.</title>
        <authorList>
            <person name="Nakanishi M."/>
            <person name="Meirelles P."/>
            <person name="Suzuki R."/>
            <person name="Takatani N."/>
            <person name="Mino S."/>
            <person name="Suda W."/>
            <person name="Oshima K."/>
            <person name="Hattori M."/>
            <person name="Ohkuma M."/>
            <person name="Hosokawa M."/>
            <person name="Miyashita K."/>
            <person name="Thompson F.L."/>
            <person name="Niwa A."/>
            <person name="Sawabe T."/>
            <person name="Sawabe T."/>
        </authorList>
    </citation>
    <scope>NUCLEOTIDE SEQUENCE [LARGE SCALE GENOMIC DNA]</scope>
    <source>
        <strain evidence="5">JCM 19294</strain>
    </source>
</reference>
<dbReference type="SUPFAM" id="SSF116734">
    <property type="entry name" value="DNA methylase specificity domain"/>
    <property type="match status" value="2"/>
</dbReference>
<keyword evidence="5" id="KW-0378">Hydrolase</keyword>
<keyword evidence="6" id="KW-1185">Reference proteome</keyword>
<dbReference type="InterPro" id="IPR044946">
    <property type="entry name" value="Restrct_endonuc_typeI_TRD_sf"/>
</dbReference>
<evidence type="ECO:0000313" key="6">
    <source>
        <dbReference type="Proteomes" id="UP000029221"/>
    </source>
</evidence>
<keyword evidence="3" id="KW-0238">DNA-binding</keyword>
<dbReference type="Gene3D" id="3.90.220.20">
    <property type="entry name" value="DNA methylase specificity domains"/>
    <property type="match status" value="2"/>
</dbReference>
<sequence>MSEKLKPELRFPEFDGDWNETTFDSHYSFKPTNSLSRDKLNYEAGTVKNIHYGDIHTEFDLLFDVTEEKVPFINDEVNIDNIDNENYVQKGDLVIADASEDYADIGKSIEVINTNNERILAGLHTFLARKDDDEIAEGFFAFLLNTYKSRYEIMRIAQGTKVLGLSKNRLGEIPLYIPEPQEQQKIANFLKAIDKRIKLLKAKKEALEEYKTSIMQKLFAQEIRFKQDDGSDFPEWEEKAIFQIANKTSSNIAANSLEEDGGDYKIYGATGFLQKVEFYTEEQEYISIVKDGAGVGRVLLCDAYSSVLGTLDIIRTIEENDLRFLYELLQKMRFERYVSGSTIPHIYFKDYSKAKFPIPHPDEQKRISSFAQKLDCRLEVLDNLTNDSVMLKQSLLQKLFV</sequence>
<comment type="similarity">
    <text evidence="1">Belongs to the type-I restriction system S methylase family.</text>
</comment>
<accession>A0A090Q0Z3</accession>
<dbReference type="RefSeq" id="WP_152557389.1">
    <property type="nucleotide sequence ID" value="NZ_BBML01000003.1"/>
</dbReference>
<dbReference type="eggNOG" id="COG0732">
    <property type="taxonomic scope" value="Bacteria"/>
</dbReference>
<evidence type="ECO:0000256" key="1">
    <source>
        <dbReference type="ARBA" id="ARBA00010923"/>
    </source>
</evidence>
<protein>
    <submittedName>
        <fullName evidence="5">Type I restriction-modification system specificity subunit S</fullName>
        <ecNumber evidence="5">3.1.21.3</ecNumber>
    </submittedName>
</protein>
<dbReference type="InterPro" id="IPR052021">
    <property type="entry name" value="Type-I_RS_S_subunit"/>
</dbReference>
<evidence type="ECO:0000256" key="3">
    <source>
        <dbReference type="ARBA" id="ARBA00023125"/>
    </source>
</evidence>
<dbReference type="AlphaFoldDB" id="A0A090Q0Z3"/>